<reference evidence="2 3" key="1">
    <citation type="submission" date="2016-05" db="EMBL/GenBank/DDBJ databases">
        <title>Paenibacillus oryzae. sp. nov., isolated from the rice root.</title>
        <authorList>
            <person name="Zhang J."/>
            <person name="Zhang X."/>
        </authorList>
    </citation>
    <scope>NUCLEOTIDE SEQUENCE [LARGE SCALE GENOMIC DNA]</scope>
    <source>
        <strain evidence="2 3">1DrF-4</strain>
    </source>
</reference>
<dbReference type="InterPro" id="IPR029063">
    <property type="entry name" value="SAM-dependent_MTases_sf"/>
</dbReference>
<evidence type="ECO:0000259" key="1">
    <source>
        <dbReference type="Pfam" id="PF08242"/>
    </source>
</evidence>
<dbReference type="Proteomes" id="UP000092024">
    <property type="component" value="Unassembled WGS sequence"/>
</dbReference>
<evidence type="ECO:0000313" key="3">
    <source>
        <dbReference type="Proteomes" id="UP000092024"/>
    </source>
</evidence>
<evidence type="ECO:0000313" key="2">
    <source>
        <dbReference type="EMBL" id="OBR63457.1"/>
    </source>
</evidence>
<comment type="caution">
    <text evidence="2">The sequence shown here is derived from an EMBL/GenBank/DDBJ whole genome shotgun (WGS) entry which is preliminary data.</text>
</comment>
<dbReference type="NCBIfam" id="NF005379">
    <property type="entry name" value="PRK06922.1"/>
    <property type="match status" value="1"/>
</dbReference>
<keyword evidence="2" id="KW-0489">Methyltransferase</keyword>
<dbReference type="RefSeq" id="WP_068686277.1">
    <property type="nucleotide sequence ID" value="NZ_LYPA01000072.1"/>
</dbReference>
<dbReference type="Gene3D" id="3.40.50.150">
    <property type="entry name" value="Vaccinia Virus protein VP39"/>
    <property type="match status" value="1"/>
</dbReference>
<dbReference type="GO" id="GO:0008168">
    <property type="term" value="F:methyltransferase activity"/>
    <property type="evidence" value="ECO:0007669"/>
    <property type="project" value="UniProtKB-KW"/>
</dbReference>
<sequence length="682" mass="77270">MLKSLEAIQRYRTSGLSSGDADNHPWLRYLISAEERIVNVERIKSLRELAEGNHVLDYVERTLTLLDQLPLSFWIKELLEEVLIWCETAKGGTVRERILWQQEGINCRVHNIGSAQLYRRIKGDGSPRAEIVAALIEGHGLVGQQIRGEVPPSDGLMLSRLAHTGMLTPGELAHVVDNLTYCVIGAVSGELWEAAKTEAYAIIASIARHGCDVPDDLRERFKRMRHGAISKGENFDAIYDKLEQEESLSSKLTPLQNKTFWYAEPALQHFSLGHFLKIMTSIAAEPGLGDIRHISLEKTMASMYYDYRGAKKINVYKLRMIEHYLNGEDSESQGRHLSVKLERQDGAPDTLFFEFVFSPAADKLIQFCMEAEKSPLYEQAVLMLFDLFGLRRDAYDRFHNEETYLSDMNSSVDYKRVLLNYVAGQRVVDIGPGGGVLLDLLEEELPSVQPLGIDIAANVVDALIRKKQLEGRRWEVRQGDALKLDELLGEGGADTVIFSSILHELYSYIPYEGAKFNLRTVKAALQSAFRALAPGGRILIRDGIMSEPDGTRKIVFLQEDGMSWLERYSRDFKGRAIQYTKVAPNEALMPVNDAMEFLYTYTWGEEAYVHEVQEQFGYLTLSQYEALIQELFGEDAVILESRAYLQEGYTEALREKVRLYDGDGKETPLPDSTCLLIIEKRK</sequence>
<keyword evidence="3" id="KW-1185">Reference proteome</keyword>
<protein>
    <submittedName>
        <fullName evidence="2">Methyltransferase</fullName>
    </submittedName>
</protein>
<dbReference type="InterPro" id="IPR013217">
    <property type="entry name" value="Methyltransf_12"/>
</dbReference>
<dbReference type="EMBL" id="LYPA01000072">
    <property type="protein sequence ID" value="OBR63457.1"/>
    <property type="molecule type" value="Genomic_DNA"/>
</dbReference>
<dbReference type="CDD" id="cd02440">
    <property type="entry name" value="AdoMet_MTases"/>
    <property type="match status" value="1"/>
</dbReference>
<name>A0A1A5YD03_9BACL</name>
<dbReference type="OrthoDB" id="5106431at2"/>
<organism evidence="2 3">
    <name type="scientific">Paenibacillus oryzae</name>
    <dbReference type="NCBI Taxonomy" id="1844972"/>
    <lineage>
        <taxon>Bacteria</taxon>
        <taxon>Bacillati</taxon>
        <taxon>Bacillota</taxon>
        <taxon>Bacilli</taxon>
        <taxon>Bacillales</taxon>
        <taxon>Paenibacillaceae</taxon>
        <taxon>Paenibacillus</taxon>
    </lineage>
</organism>
<dbReference type="AlphaFoldDB" id="A0A1A5YD03"/>
<dbReference type="SUPFAM" id="SSF53335">
    <property type="entry name" value="S-adenosyl-L-methionine-dependent methyltransferases"/>
    <property type="match status" value="1"/>
</dbReference>
<proteinExistence type="predicted"/>
<gene>
    <name evidence="2" type="ORF">A7K91_16985</name>
</gene>
<accession>A0A1A5YD03</accession>
<feature type="domain" description="Methyltransferase type 12" evidence="1">
    <location>
        <begin position="428"/>
        <end position="538"/>
    </location>
</feature>
<dbReference type="Pfam" id="PF08242">
    <property type="entry name" value="Methyltransf_12"/>
    <property type="match status" value="1"/>
</dbReference>
<dbReference type="STRING" id="1844972.A7K91_16985"/>
<keyword evidence="2" id="KW-0808">Transferase</keyword>
<dbReference type="GO" id="GO:0032259">
    <property type="term" value="P:methylation"/>
    <property type="evidence" value="ECO:0007669"/>
    <property type="project" value="UniProtKB-KW"/>
</dbReference>